<dbReference type="AlphaFoldDB" id="A0AA36GM20"/>
<comment type="caution">
    <text evidence="2">The sequence shown here is derived from an EMBL/GenBank/DDBJ whole genome shotgun (WGS) entry which is preliminary data.</text>
</comment>
<accession>A0AA36GM20</accession>
<evidence type="ECO:0000313" key="3">
    <source>
        <dbReference type="Proteomes" id="UP001176961"/>
    </source>
</evidence>
<sequence length="59" mass="6694">MKCETGLKRAHCDVFDQSIMQENASAALAEAQGLERAHSEIVQPKRKRTESDRSFTHSY</sequence>
<name>A0AA36GM20_CYLNA</name>
<protein>
    <submittedName>
        <fullName evidence="2">Uncharacterized protein</fullName>
    </submittedName>
</protein>
<evidence type="ECO:0000256" key="1">
    <source>
        <dbReference type="SAM" id="MobiDB-lite"/>
    </source>
</evidence>
<gene>
    <name evidence="2" type="ORF">CYNAS_LOCUS6569</name>
</gene>
<keyword evidence="3" id="KW-1185">Reference proteome</keyword>
<proteinExistence type="predicted"/>
<feature type="region of interest" description="Disordered" evidence="1">
    <location>
        <begin position="38"/>
        <end position="59"/>
    </location>
</feature>
<dbReference type="Proteomes" id="UP001176961">
    <property type="component" value="Unassembled WGS sequence"/>
</dbReference>
<reference evidence="2" key="1">
    <citation type="submission" date="2023-07" db="EMBL/GenBank/DDBJ databases">
        <authorList>
            <consortium name="CYATHOMIX"/>
        </authorList>
    </citation>
    <scope>NUCLEOTIDE SEQUENCE</scope>
    <source>
        <strain evidence="2">N/A</strain>
    </source>
</reference>
<dbReference type="EMBL" id="CATQJL010000112">
    <property type="protein sequence ID" value="CAJ0594586.1"/>
    <property type="molecule type" value="Genomic_DNA"/>
</dbReference>
<feature type="compositionally biased region" description="Basic and acidic residues" evidence="1">
    <location>
        <begin position="49"/>
        <end position="59"/>
    </location>
</feature>
<evidence type="ECO:0000313" key="2">
    <source>
        <dbReference type="EMBL" id="CAJ0594586.1"/>
    </source>
</evidence>
<organism evidence="2 3">
    <name type="scientific">Cylicocyclus nassatus</name>
    <name type="common">Nematode worm</name>
    <dbReference type="NCBI Taxonomy" id="53992"/>
    <lineage>
        <taxon>Eukaryota</taxon>
        <taxon>Metazoa</taxon>
        <taxon>Ecdysozoa</taxon>
        <taxon>Nematoda</taxon>
        <taxon>Chromadorea</taxon>
        <taxon>Rhabditida</taxon>
        <taxon>Rhabditina</taxon>
        <taxon>Rhabditomorpha</taxon>
        <taxon>Strongyloidea</taxon>
        <taxon>Strongylidae</taxon>
        <taxon>Cylicocyclus</taxon>
    </lineage>
</organism>